<evidence type="ECO:0000256" key="6">
    <source>
        <dbReference type="ARBA" id="ARBA00038347"/>
    </source>
</evidence>
<feature type="domain" description="Major facilitator superfamily (MFS) profile" evidence="8">
    <location>
        <begin position="82"/>
        <end position="582"/>
    </location>
</feature>
<evidence type="ECO:0000259" key="8">
    <source>
        <dbReference type="PROSITE" id="PS50850"/>
    </source>
</evidence>
<evidence type="ECO:0000256" key="4">
    <source>
        <dbReference type="ARBA" id="ARBA00022989"/>
    </source>
</evidence>
<evidence type="ECO:0000256" key="2">
    <source>
        <dbReference type="ARBA" id="ARBA00022448"/>
    </source>
</evidence>
<gene>
    <name evidence="9" type="ORF">LAME_0G15456G</name>
</gene>
<keyword evidence="5 7" id="KW-0472">Membrane</keyword>
<evidence type="ECO:0000256" key="5">
    <source>
        <dbReference type="ARBA" id="ARBA00023136"/>
    </source>
</evidence>
<dbReference type="OrthoDB" id="4500315at2759"/>
<evidence type="ECO:0000256" key="7">
    <source>
        <dbReference type="SAM" id="Phobius"/>
    </source>
</evidence>
<dbReference type="PANTHER" id="PTHR23502">
    <property type="entry name" value="MAJOR FACILITATOR SUPERFAMILY"/>
    <property type="match status" value="1"/>
</dbReference>
<dbReference type="GO" id="GO:0022857">
    <property type="term" value="F:transmembrane transporter activity"/>
    <property type="evidence" value="ECO:0007669"/>
    <property type="project" value="InterPro"/>
</dbReference>
<dbReference type="PROSITE" id="PS50850">
    <property type="entry name" value="MFS"/>
    <property type="match status" value="1"/>
</dbReference>
<name>A0A1G4KAS7_9SACH</name>
<evidence type="ECO:0000256" key="1">
    <source>
        <dbReference type="ARBA" id="ARBA00004141"/>
    </source>
</evidence>
<accession>A0A1G4KAS7</accession>
<feature type="transmembrane region" description="Helical" evidence="7">
    <location>
        <begin position="207"/>
        <end position="230"/>
    </location>
</feature>
<comment type="subcellular location">
    <subcellularLocation>
        <location evidence="1">Membrane</location>
        <topology evidence="1">Multi-pass membrane protein</topology>
    </subcellularLocation>
</comment>
<evidence type="ECO:0000256" key="3">
    <source>
        <dbReference type="ARBA" id="ARBA00022692"/>
    </source>
</evidence>
<feature type="transmembrane region" description="Helical" evidence="7">
    <location>
        <begin position="528"/>
        <end position="546"/>
    </location>
</feature>
<keyword evidence="4 7" id="KW-1133">Transmembrane helix</keyword>
<protein>
    <submittedName>
        <fullName evidence="9">LAME_0G15456g1_1</fullName>
    </submittedName>
</protein>
<feature type="transmembrane region" description="Helical" evidence="7">
    <location>
        <begin position="81"/>
        <end position="108"/>
    </location>
</feature>
<dbReference type="Proteomes" id="UP000191144">
    <property type="component" value="Chromosome G"/>
</dbReference>
<keyword evidence="3 7" id="KW-0812">Transmembrane</keyword>
<evidence type="ECO:0000313" key="10">
    <source>
        <dbReference type="Proteomes" id="UP000191144"/>
    </source>
</evidence>
<organism evidence="9 10">
    <name type="scientific">Lachancea meyersii CBS 8951</name>
    <dbReference type="NCBI Taxonomy" id="1266667"/>
    <lineage>
        <taxon>Eukaryota</taxon>
        <taxon>Fungi</taxon>
        <taxon>Dikarya</taxon>
        <taxon>Ascomycota</taxon>
        <taxon>Saccharomycotina</taxon>
        <taxon>Saccharomycetes</taxon>
        <taxon>Saccharomycetales</taxon>
        <taxon>Saccharomycetaceae</taxon>
        <taxon>Lachancea</taxon>
    </lineage>
</organism>
<dbReference type="Pfam" id="PF07690">
    <property type="entry name" value="MFS_1"/>
    <property type="match status" value="1"/>
</dbReference>
<dbReference type="InterPro" id="IPR020846">
    <property type="entry name" value="MFS_dom"/>
</dbReference>
<proteinExistence type="inferred from homology"/>
<reference evidence="10" key="1">
    <citation type="submission" date="2016-03" db="EMBL/GenBank/DDBJ databases">
        <authorList>
            <person name="Devillers Hugo."/>
        </authorList>
    </citation>
    <scope>NUCLEOTIDE SEQUENCE [LARGE SCALE GENOMIC DNA]</scope>
</reference>
<keyword evidence="10" id="KW-1185">Reference proteome</keyword>
<dbReference type="EMBL" id="LT598484">
    <property type="protein sequence ID" value="SCV01321.1"/>
    <property type="molecule type" value="Genomic_DNA"/>
</dbReference>
<dbReference type="InterPro" id="IPR011701">
    <property type="entry name" value="MFS"/>
</dbReference>
<sequence>MPSLLWIKQPLPKYLQQPTSDHDLRPVLGVTGTFAMMGDSSNSKDELENEMQTTKNGIILNPQPSKNKRDPLNWPIWRRDVALIVVGWHCFVGGGQTSILAAGLSGLAKEFDRSLSQISYLIGGMMLALAVGSVVASPTAVLFGKRVVYLVGIIIFFGGSIGCAVSPNYESFLASRVVSGLGVATIESLPSATVAEIYFAHERAYRLGFYTLLLLGGKNLVPLLASLVFQHLDRHWLFWIVTIIVGINFVLHLFFVPETFWDRAPVPSKRSLEETAVARAADLSSITRAQSNANYNADLAALSSAVDDDASLAQPRAPQPLHFEEAALSGDRPRRHSLFKVPSAVNSLAQSHLTVGLGLFHGRHSEDKWYMVMVRPFMLFTYPAVLFGAFLYSLAIVWLIMVAQVVDRVFASPPYSFSASSVGLVYISPFIGGVLGSICAGTLSDKLIRRMAKDNHGVYEPEFRLIMVFPACISTALGLMGFGWCTHNQDPWIAPTIFLGVVGFGSALASTTAITYTVDSYKLYAQEALVTLNILKNVMGFAFSFFNTNFNAEKGYKTAFIVYGCVELFVGLFAIPLYHYGKAARHWTDHKGLLDFTYVSKDLGESSTNEEGLGNEKN</sequence>
<evidence type="ECO:0000313" key="9">
    <source>
        <dbReference type="EMBL" id="SCV01321.1"/>
    </source>
</evidence>
<feature type="transmembrane region" description="Helical" evidence="7">
    <location>
        <begin position="558"/>
        <end position="578"/>
    </location>
</feature>
<feature type="transmembrane region" description="Helical" evidence="7">
    <location>
        <begin position="423"/>
        <end position="444"/>
    </location>
</feature>
<feature type="transmembrane region" description="Helical" evidence="7">
    <location>
        <begin position="377"/>
        <end position="403"/>
    </location>
</feature>
<dbReference type="PANTHER" id="PTHR23502:SF4">
    <property type="entry name" value="MAJOR FACILITATOR SUPERFAMILY (MFS) PROFILE DOMAIN-CONTAINING PROTEIN-RELATED"/>
    <property type="match status" value="1"/>
</dbReference>
<dbReference type="AlphaFoldDB" id="A0A1G4KAS7"/>
<dbReference type="SUPFAM" id="SSF103473">
    <property type="entry name" value="MFS general substrate transporter"/>
    <property type="match status" value="1"/>
</dbReference>
<dbReference type="Gene3D" id="1.20.1250.20">
    <property type="entry name" value="MFS general substrate transporter like domains"/>
    <property type="match status" value="1"/>
</dbReference>
<dbReference type="FunFam" id="1.20.1720.10:FF:000009">
    <property type="entry name" value="MFS multidrug transporter"/>
    <property type="match status" value="1"/>
</dbReference>
<keyword evidence="2" id="KW-0813">Transport</keyword>
<comment type="similarity">
    <text evidence="6">Belongs to the major facilitator superfamily. CAR1 family.</text>
</comment>
<feature type="transmembrane region" description="Helical" evidence="7">
    <location>
        <begin position="120"/>
        <end position="141"/>
    </location>
</feature>
<feature type="transmembrane region" description="Helical" evidence="7">
    <location>
        <begin position="496"/>
        <end position="516"/>
    </location>
</feature>
<feature type="transmembrane region" description="Helical" evidence="7">
    <location>
        <begin position="465"/>
        <end position="484"/>
    </location>
</feature>
<dbReference type="InterPro" id="IPR036259">
    <property type="entry name" value="MFS_trans_sf"/>
</dbReference>
<feature type="transmembrane region" description="Helical" evidence="7">
    <location>
        <begin position="236"/>
        <end position="256"/>
    </location>
</feature>
<feature type="transmembrane region" description="Helical" evidence="7">
    <location>
        <begin position="147"/>
        <end position="166"/>
    </location>
</feature>
<dbReference type="GO" id="GO:0005886">
    <property type="term" value="C:plasma membrane"/>
    <property type="evidence" value="ECO:0007669"/>
    <property type="project" value="TreeGrafter"/>
</dbReference>